<dbReference type="AlphaFoldDB" id="A0A6A5QYN1"/>
<dbReference type="Proteomes" id="UP000800096">
    <property type="component" value="Unassembled WGS sequence"/>
</dbReference>
<sequence>MGNLWSSQVDEDEEWENDVHYSMESGTFCVMCGNSFDLSGGVCNLNPKDQRYQWLCNYRLLGQIEDMNTHRLTSGHTEPLNTSNINGIFLSERAMFQLAGQADFRLQDESGTDDIWYNALWYSQDSESTLFPLHEACLETSVRALEHLRSRREPTDSEPALKILYHVLNKRFLYRHRAAGQDDFAVNDIFDLRHRSRLYGPCSVMGMNRIEWCGGHYDRFYADPVDINGLDSFIFEVLLSSSSQDKLVEIIPLATAQEPQGIERLPVEILDTICDYLPTQTIVKLHRTSKRMALKLQLDDAFWRRSLTTGSLHAHLWDIDTENMKTFRQPSNVNFSSDDWGWRSVAKLLATKQFPITGRDPRLNGMPPGFWNRCRIWHTIERALDLDYFDKLKREHGDSGIDFRDEIRAGPT</sequence>
<dbReference type="SUPFAM" id="SSF81383">
    <property type="entry name" value="F-box domain"/>
    <property type="match status" value="1"/>
</dbReference>
<gene>
    <name evidence="2" type="ORF">BDU57DRAFT_555082</name>
</gene>
<accession>A0A6A5QYN1</accession>
<organism evidence="2 3">
    <name type="scientific">Ampelomyces quisqualis</name>
    <name type="common">Powdery mildew agent</name>
    <dbReference type="NCBI Taxonomy" id="50730"/>
    <lineage>
        <taxon>Eukaryota</taxon>
        <taxon>Fungi</taxon>
        <taxon>Dikarya</taxon>
        <taxon>Ascomycota</taxon>
        <taxon>Pezizomycotina</taxon>
        <taxon>Dothideomycetes</taxon>
        <taxon>Pleosporomycetidae</taxon>
        <taxon>Pleosporales</taxon>
        <taxon>Pleosporineae</taxon>
        <taxon>Phaeosphaeriaceae</taxon>
        <taxon>Ampelomyces</taxon>
    </lineage>
</organism>
<proteinExistence type="predicted"/>
<evidence type="ECO:0000313" key="2">
    <source>
        <dbReference type="EMBL" id="KAF1919938.1"/>
    </source>
</evidence>
<dbReference type="InterPro" id="IPR001810">
    <property type="entry name" value="F-box_dom"/>
</dbReference>
<dbReference type="OrthoDB" id="3932329at2759"/>
<dbReference type="Pfam" id="PF12937">
    <property type="entry name" value="F-box-like"/>
    <property type="match status" value="1"/>
</dbReference>
<keyword evidence="3" id="KW-1185">Reference proteome</keyword>
<name>A0A6A5QYN1_AMPQU</name>
<dbReference type="PROSITE" id="PS50181">
    <property type="entry name" value="FBOX"/>
    <property type="match status" value="1"/>
</dbReference>
<feature type="domain" description="F-box" evidence="1">
    <location>
        <begin position="259"/>
        <end position="306"/>
    </location>
</feature>
<evidence type="ECO:0000313" key="3">
    <source>
        <dbReference type="Proteomes" id="UP000800096"/>
    </source>
</evidence>
<dbReference type="InterPro" id="IPR036047">
    <property type="entry name" value="F-box-like_dom_sf"/>
</dbReference>
<evidence type="ECO:0000259" key="1">
    <source>
        <dbReference type="PROSITE" id="PS50181"/>
    </source>
</evidence>
<reference evidence="2" key="1">
    <citation type="journal article" date="2020" name="Stud. Mycol.">
        <title>101 Dothideomycetes genomes: a test case for predicting lifestyles and emergence of pathogens.</title>
        <authorList>
            <person name="Haridas S."/>
            <person name="Albert R."/>
            <person name="Binder M."/>
            <person name="Bloem J."/>
            <person name="Labutti K."/>
            <person name="Salamov A."/>
            <person name="Andreopoulos B."/>
            <person name="Baker S."/>
            <person name="Barry K."/>
            <person name="Bills G."/>
            <person name="Bluhm B."/>
            <person name="Cannon C."/>
            <person name="Castanera R."/>
            <person name="Culley D."/>
            <person name="Daum C."/>
            <person name="Ezra D."/>
            <person name="Gonzalez J."/>
            <person name="Henrissat B."/>
            <person name="Kuo A."/>
            <person name="Liang C."/>
            <person name="Lipzen A."/>
            <person name="Lutzoni F."/>
            <person name="Magnuson J."/>
            <person name="Mondo S."/>
            <person name="Nolan M."/>
            <person name="Ohm R."/>
            <person name="Pangilinan J."/>
            <person name="Park H.-J."/>
            <person name="Ramirez L."/>
            <person name="Alfaro M."/>
            <person name="Sun H."/>
            <person name="Tritt A."/>
            <person name="Yoshinaga Y."/>
            <person name="Zwiers L.-H."/>
            <person name="Turgeon B."/>
            <person name="Goodwin S."/>
            <person name="Spatafora J."/>
            <person name="Crous P."/>
            <person name="Grigoriev I."/>
        </authorList>
    </citation>
    <scope>NUCLEOTIDE SEQUENCE</scope>
    <source>
        <strain evidence="2">HMLAC05119</strain>
    </source>
</reference>
<dbReference type="EMBL" id="ML979133">
    <property type="protein sequence ID" value="KAF1919938.1"/>
    <property type="molecule type" value="Genomic_DNA"/>
</dbReference>
<protein>
    <recommendedName>
        <fullName evidence="1">F-box domain-containing protein</fullName>
    </recommendedName>
</protein>